<dbReference type="PANTHER" id="PTHR12935:SF0">
    <property type="entry name" value="GAMMA-GLUTAMYLCYCLOTRANSFERASE"/>
    <property type="match status" value="1"/>
</dbReference>
<evidence type="ECO:0000256" key="1">
    <source>
        <dbReference type="ARBA" id="ARBA00012346"/>
    </source>
</evidence>
<dbReference type="GeneID" id="102801350"/>
<accession>A0ABM0MXS0</accession>
<evidence type="ECO:0000256" key="2">
    <source>
        <dbReference type="ARBA" id="ARBA00023239"/>
    </source>
</evidence>
<dbReference type="PANTHER" id="PTHR12935">
    <property type="entry name" value="GAMMA-GLUTAMYLCYCLOTRANSFERASE"/>
    <property type="match status" value="1"/>
</dbReference>
<dbReference type="InterPro" id="IPR017939">
    <property type="entry name" value="G-Glutamylcylcotransferase"/>
</dbReference>
<reference evidence="4" key="1">
    <citation type="submission" date="2025-08" db="UniProtKB">
        <authorList>
            <consortium name="RefSeq"/>
        </authorList>
    </citation>
    <scope>IDENTIFICATION</scope>
    <source>
        <tissue evidence="4">Testes</tissue>
    </source>
</reference>
<dbReference type="EC" id="4.3.2.9" evidence="1"/>
<feature type="non-terminal residue" evidence="4">
    <location>
        <position position="1"/>
    </location>
</feature>
<evidence type="ECO:0000313" key="4">
    <source>
        <dbReference type="RefSeq" id="XP_006824811.1"/>
    </source>
</evidence>
<dbReference type="CDD" id="cd06661">
    <property type="entry name" value="GGCT_like"/>
    <property type="match status" value="1"/>
</dbReference>
<keyword evidence="2" id="KW-0456">Lyase</keyword>
<gene>
    <name evidence="4" type="primary">LOC102801350</name>
</gene>
<name>A0ABM0MXS0_SACKO</name>
<dbReference type="Pfam" id="PF13772">
    <property type="entry name" value="AIG2_2"/>
    <property type="match status" value="1"/>
</dbReference>
<organism evidence="3 4">
    <name type="scientific">Saccoglossus kowalevskii</name>
    <name type="common">Acorn worm</name>
    <dbReference type="NCBI Taxonomy" id="10224"/>
    <lineage>
        <taxon>Eukaryota</taxon>
        <taxon>Metazoa</taxon>
        <taxon>Hemichordata</taxon>
        <taxon>Enteropneusta</taxon>
        <taxon>Harrimaniidae</taxon>
        <taxon>Saccoglossus</taxon>
    </lineage>
</organism>
<dbReference type="RefSeq" id="XP_006824811.1">
    <property type="nucleotide sequence ID" value="XM_006824748.1"/>
</dbReference>
<dbReference type="Gene3D" id="3.10.490.10">
    <property type="entry name" value="Gamma-glutamyl cyclotransferase-like"/>
    <property type="match status" value="1"/>
</dbReference>
<proteinExistence type="predicted"/>
<keyword evidence="3" id="KW-1185">Reference proteome</keyword>
<evidence type="ECO:0000313" key="3">
    <source>
        <dbReference type="Proteomes" id="UP000694865"/>
    </source>
</evidence>
<sequence length="140" mass="15805">NYKLVFNDIVDYVSPWHGAIANIIPSSNDDDDVWGVIHEFDKQTAERLTKNLTGSNGIYQLIRVTVKYPDNRTVDCSSFELRNPLPGERRPSPQYLSMVVAGAMQKGLPEEYTNKLKRVVHNSHEGPISLDDKAIGELTY</sequence>
<dbReference type="Proteomes" id="UP000694865">
    <property type="component" value="Unplaced"/>
</dbReference>
<dbReference type="InterPro" id="IPR013024">
    <property type="entry name" value="GGCT-like"/>
</dbReference>
<protein>
    <recommendedName>
        <fullName evidence="1">gamma-glutamylcyclotransferase</fullName>
        <ecNumber evidence="1">4.3.2.9</ecNumber>
    </recommendedName>
</protein>